<comment type="cofactor">
    <cofactor evidence="1">
        <name>pantetheine 4'-phosphate</name>
        <dbReference type="ChEBI" id="CHEBI:47942"/>
    </cofactor>
</comment>
<evidence type="ECO:0000313" key="9">
    <source>
        <dbReference type="EMBL" id="RIE04969.1"/>
    </source>
</evidence>
<keyword evidence="10" id="KW-1185">Reference proteome</keyword>
<dbReference type="PANTHER" id="PTHR45527:SF1">
    <property type="entry name" value="FATTY ACID SYNTHASE"/>
    <property type="match status" value="1"/>
</dbReference>
<dbReference type="RefSeq" id="WP_119147759.1">
    <property type="nucleotide sequence ID" value="NZ_JBHSOV010000061.1"/>
</dbReference>
<dbReference type="Pfam" id="PF00550">
    <property type="entry name" value="PP-binding"/>
    <property type="match status" value="1"/>
</dbReference>
<dbReference type="SUPFAM" id="SSF52777">
    <property type="entry name" value="CoA-dependent acyltransferases"/>
    <property type="match status" value="1"/>
</dbReference>
<gene>
    <name evidence="9" type="ORF">D3H35_03260</name>
</gene>
<dbReference type="InterPro" id="IPR001242">
    <property type="entry name" value="Condensation_dom"/>
</dbReference>
<dbReference type="Gene3D" id="2.30.38.10">
    <property type="entry name" value="Luciferase, Domain 3"/>
    <property type="match status" value="1"/>
</dbReference>
<accession>A0A398CUN6</accession>
<evidence type="ECO:0000256" key="7">
    <source>
        <dbReference type="ARBA" id="ARBA00023268"/>
    </source>
</evidence>
<dbReference type="PROSITE" id="PS00455">
    <property type="entry name" value="AMP_BINDING"/>
    <property type="match status" value="1"/>
</dbReference>
<dbReference type="NCBIfam" id="TIGR01733">
    <property type="entry name" value="AA-adenyl-dom"/>
    <property type="match status" value="1"/>
</dbReference>
<evidence type="ECO:0000313" key="10">
    <source>
        <dbReference type="Proteomes" id="UP000266340"/>
    </source>
</evidence>
<dbReference type="GO" id="GO:0005737">
    <property type="term" value="C:cytoplasm"/>
    <property type="evidence" value="ECO:0007669"/>
    <property type="project" value="TreeGrafter"/>
</dbReference>
<keyword evidence="3" id="KW-0596">Phosphopantetheine</keyword>
<dbReference type="Pfam" id="PF00668">
    <property type="entry name" value="Condensation"/>
    <property type="match status" value="1"/>
</dbReference>
<dbReference type="InterPro" id="IPR010071">
    <property type="entry name" value="AA_adenyl_dom"/>
</dbReference>
<protein>
    <submittedName>
        <fullName evidence="9">Amino acid adenylation domain-containing protein</fullName>
    </submittedName>
</protein>
<dbReference type="InterPro" id="IPR006162">
    <property type="entry name" value="Ppantetheine_attach_site"/>
</dbReference>
<comment type="caution">
    <text evidence="9">The sequence shown here is derived from an EMBL/GenBank/DDBJ whole genome shotgun (WGS) entry which is preliminary data.</text>
</comment>
<evidence type="ECO:0000256" key="1">
    <source>
        <dbReference type="ARBA" id="ARBA00001957"/>
    </source>
</evidence>
<proteinExistence type="inferred from homology"/>
<dbReference type="PANTHER" id="PTHR45527">
    <property type="entry name" value="NONRIBOSOMAL PEPTIDE SYNTHETASE"/>
    <property type="match status" value="1"/>
</dbReference>
<dbReference type="InterPro" id="IPR020845">
    <property type="entry name" value="AMP-binding_CS"/>
</dbReference>
<dbReference type="FunFam" id="1.10.1200.10:FF:000005">
    <property type="entry name" value="Nonribosomal peptide synthetase 1"/>
    <property type="match status" value="1"/>
</dbReference>
<dbReference type="Gene3D" id="3.30.559.30">
    <property type="entry name" value="Nonribosomal peptide synthetase, condensation domain"/>
    <property type="match status" value="1"/>
</dbReference>
<dbReference type="EMBL" id="QXJM01000017">
    <property type="protein sequence ID" value="RIE04969.1"/>
    <property type="molecule type" value="Genomic_DNA"/>
</dbReference>
<dbReference type="PROSITE" id="PS00012">
    <property type="entry name" value="PHOSPHOPANTETHEINE"/>
    <property type="match status" value="1"/>
</dbReference>
<dbReference type="GO" id="GO:0017000">
    <property type="term" value="P:antibiotic biosynthetic process"/>
    <property type="evidence" value="ECO:0007669"/>
    <property type="project" value="UniProtKB-KW"/>
</dbReference>
<dbReference type="SUPFAM" id="SSF56801">
    <property type="entry name" value="Acetyl-CoA synthetase-like"/>
    <property type="match status" value="1"/>
</dbReference>
<dbReference type="PROSITE" id="PS50075">
    <property type="entry name" value="CARRIER"/>
    <property type="match status" value="1"/>
</dbReference>
<keyword evidence="7" id="KW-0511">Multifunctional enzyme</keyword>
<dbReference type="GO" id="GO:0044550">
    <property type="term" value="P:secondary metabolite biosynthetic process"/>
    <property type="evidence" value="ECO:0007669"/>
    <property type="project" value="TreeGrafter"/>
</dbReference>
<dbReference type="Gene3D" id="3.40.50.980">
    <property type="match status" value="2"/>
</dbReference>
<evidence type="ECO:0000256" key="6">
    <source>
        <dbReference type="ARBA" id="ARBA00023194"/>
    </source>
</evidence>
<evidence type="ECO:0000256" key="5">
    <source>
        <dbReference type="ARBA" id="ARBA00022737"/>
    </source>
</evidence>
<dbReference type="FunFam" id="3.30.300.30:FF:000010">
    <property type="entry name" value="Enterobactin synthetase component F"/>
    <property type="match status" value="1"/>
</dbReference>
<dbReference type="SUPFAM" id="SSF47336">
    <property type="entry name" value="ACP-like"/>
    <property type="match status" value="1"/>
</dbReference>
<evidence type="ECO:0000256" key="4">
    <source>
        <dbReference type="ARBA" id="ARBA00022553"/>
    </source>
</evidence>
<dbReference type="Proteomes" id="UP000266340">
    <property type="component" value="Unassembled WGS sequence"/>
</dbReference>
<dbReference type="Gene3D" id="1.10.1200.10">
    <property type="entry name" value="ACP-like"/>
    <property type="match status" value="1"/>
</dbReference>
<dbReference type="GO" id="GO:0031177">
    <property type="term" value="F:phosphopantetheine binding"/>
    <property type="evidence" value="ECO:0007669"/>
    <property type="project" value="TreeGrafter"/>
</dbReference>
<dbReference type="InterPro" id="IPR009081">
    <property type="entry name" value="PP-bd_ACP"/>
</dbReference>
<sequence>MICYSSNREEVFVLDQYAVNVLLSSGELDEEKEYWLSKLKDETTKTEMPPDYPLGKYSDYQKGSVTSFMPYELTSKINKLSNHSDLGAYIVMLSAVMYVLHRYTGSRYVVTGTAVLKPQIPEPDVPINRLLPLRCNAGDSPDFRHWLKEVQNTLAEAGNNQRFPLDHIWRTLYPNENEAKPEFYHTAVVMESLHDQSFLDDEVPLNQVFCFFKEGSDIGLTIHFNANLYAADSMKRFVSHFANFLNAAIDTPEQPLSDIEILSVEEKKQLLFDFNDTRVEYSAHKKVHQLFEDSVRMSPNRVALLMDSDTSITYAELNRKSNQLAGKLRHLGVTEGSFVAISMDRSFEMIISLLAILKAGGIYVPVDESAPLSRTNRIFLRLGIRHVLIGNSQNGWIKQISHELPELDCVLQVSLYSNPICEAVDNCVSLCTNDQLIAYSDEDLQVELSRHPYAYVIFTSGSTGEPKGVLVEHGPIVNLIEWVNHTFEVSEKDRLFFITSLSFDLSVYDIFGILAAGGSIRIATNEELANPYAMFEALCTESITFWDSAPAALQQVLSYSLEDRTGPSLRLVFLSGDWIPMTVPGTVKAIFPHARVISLGGATEATIWSNYFPIDSMDARWTSIPYGKPIQNAQYYILGDQFQPSPIGVPGKLYIGGVCLASGYIGDPELTNAKFKANPFIENQRIYDTGDLARWLPDGNMEFLGRVDHQVKIRGYRIELGEIQIQLAKFPSIQSAVVIDREDQTGTKHLCAYFVSEDRISSFVLRRYLTDLLPGYMIPSYFLQVDQMPVTSNGKLDRKALPVPEGGVESDCEYEAPGDELESMLAEIYGEVLGISRVGVNDNFVQLGGHSLKATTLVNQIQKKLNVQIPLWKVFDSPTIRELANSIREMK</sequence>
<dbReference type="GO" id="GO:0003824">
    <property type="term" value="F:catalytic activity"/>
    <property type="evidence" value="ECO:0007669"/>
    <property type="project" value="UniProtKB-KW"/>
</dbReference>
<evidence type="ECO:0000256" key="2">
    <source>
        <dbReference type="ARBA" id="ARBA00006432"/>
    </source>
</evidence>
<dbReference type="AlphaFoldDB" id="A0A398CUN6"/>
<keyword evidence="6" id="KW-0045">Antibiotic biosynthesis</keyword>
<reference evidence="9 10" key="1">
    <citation type="submission" date="2018-09" db="EMBL/GenBank/DDBJ databases">
        <title>Cohnella cavernae sp. nov., isolated from a karst cave.</title>
        <authorList>
            <person name="Zhu H."/>
        </authorList>
    </citation>
    <scope>NUCLEOTIDE SEQUENCE [LARGE SCALE GENOMIC DNA]</scope>
    <source>
        <strain evidence="9 10">K2E09-144</strain>
    </source>
</reference>
<keyword evidence="4" id="KW-0597">Phosphoprotein</keyword>
<dbReference type="GO" id="GO:0043041">
    <property type="term" value="P:amino acid activation for nonribosomal peptide biosynthetic process"/>
    <property type="evidence" value="ECO:0007669"/>
    <property type="project" value="TreeGrafter"/>
</dbReference>
<evidence type="ECO:0000256" key="3">
    <source>
        <dbReference type="ARBA" id="ARBA00022450"/>
    </source>
</evidence>
<dbReference type="Gene3D" id="3.30.300.30">
    <property type="match status" value="1"/>
</dbReference>
<feature type="domain" description="Carrier" evidence="8">
    <location>
        <begin position="816"/>
        <end position="891"/>
    </location>
</feature>
<name>A0A398CUN6_9BACL</name>
<dbReference type="InterPro" id="IPR000873">
    <property type="entry name" value="AMP-dep_synth/lig_dom"/>
</dbReference>
<keyword evidence="5" id="KW-0677">Repeat</keyword>
<dbReference type="InterPro" id="IPR045851">
    <property type="entry name" value="AMP-bd_C_sf"/>
</dbReference>
<dbReference type="InterPro" id="IPR036736">
    <property type="entry name" value="ACP-like_sf"/>
</dbReference>
<comment type="similarity">
    <text evidence="2">Belongs to the ATP-dependent AMP-binding enzyme family.</text>
</comment>
<dbReference type="Pfam" id="PF00501">
    <property type="entry name" value="AMP-binding"/>
    <property type="match status" value="1"/>
</dbReference>
<organism evidence="9 10">
    <name type="scientific">Cohnella faecalis</name>
    <dbReference type="NCBI Taxonomy" id="2315694"/>
    <lineage>
        <taxon>Bacteria</taxon>
        <taxon>Bacillati</taxon>
        <taxon>Bacillota</taxon>
        <taxon>Bacilli</taxon>
        <taxon>Bacillales</taxon>
        <taxon>Paenibacillaceae</taxon>
        <taxon>Cohnella</taxon>
    </lineage>
</organism>
<evidence type="ECO:0000259" key="8">
    <source>
        <dbReference type="PROSITE" id="PS50075"/>
    </source>
</evidence>